<dbReference type="AlphaFoldDB" id="A0AAC9IGN8"/>
<dbReference type="KEGG" id="bxi:BK049_11915"/>
<organism evidence="1 2">
    <name type="scientific">Bacillus xiamenensis</name>
    <dbReference type="NCBI Taxonomy" id="1178537"/>
    <lineage>
        <taxon>Bacteria</taxon>
        <taxon>Bacillati</taxon>
        <taxon>Bacillota</taxon>
        <taxon>Bacilli</taxon>
        <taxon>Bacillales</taxon>
        <taxon>Bacillaceae</taxon>
        <taxon>Bacillus</taxon>
    </lineage>
</organism>
<proteinExistence type="predicted"/>
<gene>
    <name evidence="1" type="ORF">BK049_11915</name>
</gene>
<dbReference type="Proteomes" id="UP000177709">
    <property type="component" value="Chromosome"/>
</dbReference>
<accession>A0AAC9IGN8</accession>
<dbReference type="RefSeq" id="WP_071168606.1">
    <property type="nucleotide sequence ID" value="NZ_CP017786.1"/>
</dbReference>
<evidence type="ECO:0000313" key="1">
    <source>
        <dbReference type="EMBL" id="AOZ89330.1"/>
    </source>
</evidence>
<evidence type="ECO:0000313" key="2">
    <source>
        <dbReference type="Proteomes" id="UP000177709"/>
    </source>
</evidence>
<dbReference type="EMBL" id="CP017786">
    <property type="protein sequence ID" value="AOZ89330.1"/>
    <property type="molecule type" value="Genomic_DNA"/>
</dbReference>
<sequence>MGAENLKYTKPELLELFRTVGSRIYEEIKGKKTQITKMNTELKKVTEALVKPVVEDIDLTNEERLDKILMVYYCSYIVMIEFRNRMRPYEYMDFTRRVGELWEPFCKLCWKYSSEEGIADIIPPTFDEAKVQLLTDLNTFIETTSLTEEQTQELNRYLELMWELIASGEIKLESDLHFEKDGVKYNVDFKSGFNSNEKGNTNRLLMVGSIYKKLDPSYENLLLVRAEESENNHYLQTLKNSTQWNVFCGQETYDKIEELTGFPLKSWIKHNIDWENDLDIETINYLRENRLNQYLRW</sequence>
<name>A0AAC9IGN8_9BACI</name>
<reference evidence="1 2" key="1">
    <citation type="submission" date="2016-10" db="EMBL/GenBank/DDBJ databases">
        <title>Whole genome sequence of hyper active fibrinolysis bacterium Bacillus pumilus strain VV3 isolated from fermented rice.</title>
        <authorList>
            <person name="Mariadas V.A."/>
            <person name="Vijayaraghavan P."/>
            <person name="Dhandapani V."/>
        </authorList>
    </citation>
    <scope>NUCLEOTIDE SEQUENCE [LARGE SCALE GENOMIC DNA]</scope>
    <source>
        <strain evidence="1 2">VV3</strain>
    </source>
</reference>
<dbReference type="REBASE" id="164435">
    <property type="entry name" value="BxiVV3IP"/>
</dbReference>
<protein>
    <submittedName>
        <fullName evidence="1">Uncharacterized protein</fullName>
    </submittedName>
</protein>